<dbReference type="GO" id="GO:0005681">
    <property type="term" value="C:spliceosomal complex"/>
    <property type="evidence" value="ECO:0007669"/>
    <property type="project" value="TreeGrafter"/>
</dbReference>
<proteinExistence type="predicted"/>
<evidence type="ECO:0000256" key="1">
    <source>
        <dbReference type="SAM" id="MobiDB-lite"/>
    </source>
</evidence>
<sequence length="2395" mass="259765">MYYQGSTELTCFRSSALTNSSVESISINTVSGPTNLAWFFNGSSVCTESSGCLFDMCGFSPGSYLLRGTSVFVTSAGIPPSTQWHREVLYARHHPPLPPSRPAAALYHHHPHPHLYHPTPKPLSPPGTTTVELVSSAVTFSGLDVTAFDSAVFSANFTALFIFQIVSQAGVDSTNANVSTITSGSVVVISTVYFPATATSTAAAYSTALTSDPSSIFTIFGTTYGDISASILSTGFTSRVYSPPPPPCPPPLSPPPPPPTPSPPPPSPPQPSPPPPSFSLSGIDMVSTTYNTGNIATTCFTAAAPSDIQHITVDATSGPSLLSWQYDATQICSAEGCQISLCGLSLGTYTLQGVITFVSSNTPTSHIVGTLHELTSEEDYYYESYLMTSPDYDPPVITLRGDMYTEVQQTDDYVDFGVSAYDIVDGYDVHVVVSGVEAVDTCCATPPGEPFIITYNAVDRAGNAASEVVRQVAVRARCEPPSFLCENEDVCATCSTAVDENAGEGETAEMETSTVCVCLGSLSVEVEQGVVVEAYIPEEDTVAPVLILLGEGKLGVTASGVMMMTHDILLQDPWVDPGVEVSEEDTRVESFGAGTVDTSVATLPDAPYVVTYRAVDSAGNVAVEARRHIVVYNPCAAVGEDGRDEVPCGVAINGTVVCSHAGLCTTFDLLGTDGDTTEPEHEPPSIHLLGPATVEVQQFAIYAACVEGITLMTEVCDRGAEASDALDGDLTARVLACSPDGLVNRFANVGVRGCAVDTSTPGVYTVTFSVANSASLVSSVERNVTVIATCPITESLCSDGISCSKQGVCMRDLDNTGLDSNANVVLDSPPTIELLASTTFVEVRQHQVYAACAERDAGNAEVECEPGVAAYDTEDGDLSSQVLVCPPSSCIAVGCPGHEWAIKGLQGCINTSAPVGTVFEVEWVVFDSGMLAQNASVTRLISIIQPCNLGETLCDDLTCSTIDCDTRDTMLADDVDTTAPVVTMLLSSPMRVSYGDAATATVLQPCHSDAITQVDESAVEGASTEPCAARATDDRDGDVSSSLIITQDTTCAGCSNTGCPVDQAHDCFPGTYGYMYTAEDTAGNQGVARLVVTVVEVAILTAQAVLSTGTADVASAEAMAAVLLEENSTDSAAFREGMAQLLNEDSTTAGEDIRSSDVSIVAVTVWDASSKPATSSETDSSEPEDERDGFILSLAVTFDTVLAVAEGSSSVSGQQRRRQLLQDITHGADSLTGEEEDAALAMRIGDVSTLLAAAADDGRMSSSLANATKAKNSTLATDVGGLAGDVSSEQTSPEVDLTSAYQAQIKGEMQRLQGGAAKMYAAVGDATAAAATSGGAPQDWLVRMLEIWQSVQQEELANVDALLATADQLMELYRRAATNQKAVRDGLLNVEIAIQDVVKTMDLMLDTMAQASDTPDGLQQSTAKELRYTFTVSPPSAYHGRRELLSQTATAASFHEYDNLAMTTDLDEVSSLPTTTARRHLKIGRNAVIAGLMFYVTRAAEDSESPCTLRFSHLEAPCLTKTLTGHYGSDPVFFPGTSLFRADMQNDLDQYYNTSEGSAMIDPNTSSPHPFAPRHLPGHRGGQPFMLDTRLASYRAQQVYTFLEEGGLVSNDATQMIEATMLTWNSQLQAWVLTAFRWHRPRHGGWQVDYDVSTIEMTYWNFDTPRNAMWLLLHIVWVLVSLNIFWKETLQLLPSALKHSHPDIDGYLSRLLLHLSSSTKLLAIFGTVMQLVVVATFIAYHCATHFVAAMDAHYEIYYDLYANANYFLSSRVMQDVQEDSSLAEPAMSLLGAPAWAHPEDNTGLEKYANDVATMHLIGQLYTLYFIMQGLRALIMIVRILVVTSKQKRLSVVLNTARSSMIVLANMLSFHVCFALFGVLFHVEMGARLEQYSTIMETYRILSEFAFYKKYKKVRDSQWEHGSFFLDMKDRVYVFAFTSLFFFIMSNLVFCVVCDEVLCHWIEARFSGSRTMVQDLTVFYKNRLNRKIKRKWPAMEKVIDALQKRIHGDTKAKCKQGLTRSHRITIDDIISGTMWQLNRGNTDSQQSADLDDARAINLLGRKFRRRDIFRCFCTLRRRDRERQSKKVQWEAVTDNAAGVPGEKCMKARHSTQENELKKEKYLLQWLSQSVVDDMLQSSHHDALPIINECNLPTAATRRISKQGMNRLLTRLCTYKDMLKRCNDSFEMKLEGMASVAKRSRIPTDWRARAHMIKSYPKVLSAMNSTCIASTDYCDDVPNLQSDLSAADRALQITPLWAELHLQNSKKRADRRRARASKKEKTDEENIDYRTAGSNCDPQSALLHDEDDAATEGTPCDVDPSLTSIPQVDGMQNSKEMKMEDTRKDEGTDGSAGIQGAKKSRCRKNVTTAKSSQKKPRRKGIHGLAQRHMDKLQAKKM</sequence>
<feature type="transmembrane region" description="Helical" evidence="2">
    <location>
        <begin position="1931"/>
        <end position="1952"/>
    </location>
</feature>
<protein>
    <recommendedName>
        <fullName evidence="3">Pesticidal crystal protein Cry22Aa Ig-like domain-containing protein</fullName>
    </recommendedName>
</protein>
<keyword evidence="5" id="KW-1185">Reference proteome</keyword>
<feature type="region of interest" description="Disordered" evidence="1">
    <location>
        <begin position="243"/>
        <end position="278"/>
    </location>
</feature>
<dbReference type="InterPro" id="IPR032179">
    <property type="entry name" value="Cry22Aa_Ig-like"/>
</dbReference>
<feature type="compositionally biased region" description="Basic residues" evidence="1">
    <location>
        <begin position="2262"/>
        <end position="2274"/>
    </location>
</feature>
<dbReference type="EMBL" id="LGRX02010523">
    <property type="protein sequence ID" value="KAK3270209.1"/>
    <property type="molecule type" value="Genomic_DNA"/>
</dbReference>
<keyword evidence="2" id="KW-0812">Transmembrane</keyword>
<feature type="compositionally biased region" description="Basic and acidic residues" evidence="1">
    <location>
        <begin position="2333"/>
        <end position="2345"/>
    </location>
</feature>
<feature type="region of interest" description="Disordered" evidence="1">
    <location>
        <begin position="2262"/>
        <end position="2395"/>
    </location>
</feature>
<name>A0AAE0G261_9CHLO</name>
<evidence type="ECO:0000313" key="4">
    <source>
        <dbReference type="EMBL" id="KAK3270209.1"/>
    </source>
</evidence>
<keyword evidence="2" id="KW-1133">Transmembrane helix</keyword>
<organism evidence="4 5">
    <name type="scientific">Cymbomonas tetramitiformis</name>
    <dbReference type="NCBI Taxonomy" id="36881"/>
    <lineage>
        <taxon>Eukaryota</taxon>
        <taxon>Viridiplantae</taxon>
        <taxon>Chlorophyta</taxon>
        <taxon>Pyramimonadophyceae</taxon>
        <taxon>Pyramimonadales</taxon>
        <taxon>Pyramimonadaceae</taxon>
        <taxon>Cymbomonas</taxon>
    </lineage>
</organism>
<dbReference type="Pfam" id="PF16403">
    <property type="entry name" value="Bact_surface_Ig-like"/>
    <property type="match status" value="1"/>
</dbReference>
<feature type="compositionally biased region" description="Polar residues" evidence="1">
    <location>
        <begin position="2319"/>
        <end position="2332"/>
    </location>
</feature>
<feature type="transmembrane region" description="Helical" evidence="2">
    <location>
        <begin position="1721"/>
        <end position="1740"/>
    </location>
</feature>
<feature type="transmembrane region" description="Helical" evidence="2">
    <location>
        <begin position="1668"/>
        <end position="1686"/>
    </location>
</feature>
<dbReference type="Proteomes" id="UP001190700">
    <property type="component" value="Unassembled WGS sequence"/>
</dbReference>
<keyword evidence="2" id="KW-0472">Membrane</keyword>
<reference evidence="4 5" key="1">
    <citation type="journal article" date="2015" name="Genome Biol. Evol.">
        <title>Comparative Genomics of a Bacterivorous Green Alga Reveals Evolutionary Causalities and Consequences of Phago-Mixotrophic Mode of Nutrition.</title>
        <authorList>
            <person name="Burns J.A."/>
            <person name="Paasch A."/>
            <person name="Narechania A."/>
            <person name="Kim E."/>
        </authorList>
    </citation>
    <scope>NUCLEOTIDE SEQUENCE [LARGE SCALE GENOMIC DNA]</scope>
    <source>
        <strain evidence="4 5">PLY_AMNH</strain>
    </source>
</reference>
<evidence type="ECO:0000313" key="5">
    <source>
        <dbReference type="Proteomes" id="UP001190700"/>
    </source>
</evidence>
<dbReference type="PANTHER" id="PTHR13361">
    <property type="entry name" value="WW DOMAIN-BINDING PROTEIN 11"/>
    <property type="match status" value="1"/>
</dbReference>
<dbReference type="PANTHER" id="PTHR13361:SF1">
    <property type="entry name" value="WW DOMAIN-BINDING PROTEIN 11"/>
    <property type="match status" value="1"/>
</dbReference>
<feature type="compositionally biased region" description="Basic residues" evidence="1">
    <location>
        <begin position="2370"/>
        <end position="2379"/>
    </location>
</feature>
<gene>
    <name evidence="4" type="ORF">CYMTET_21381</name>
</gene>
<comment type="caution">
    <text evidence="4">The sequence shown here is derived from an EMBL/GenBank/DDBJ whole genome shotgun (WGS) entry which is preliminary data.</text>
</comment>
<dbReference type="InterPro" id="IPR013783">
    <property type="entry name" value="Ig-like_fold"/>
</dbReference>
<evidence type="ECO:0000256" key="2">
    <source>
        <dbReference type="SAM" id="Phobius"/>
    </source>
</evidence>
<accession>A0AAE0G261</accession>
<feature type="domain" description="Pesticidal crystal protein Cry22Aa Ig-like" evidence="3">
    <location>
        <begin position="747"/>
        <end position="786"/>
    </location>
</feature>
<evidence type="ECO:0000259" key="3">
    <source>
        <dbReference type="Pfam" id="PF16403"/>
    </source>
</evidence>
<dbReference type="Gene3D" id="2.60.40.10">
    <property type="entry name" value="Immunoglobulins"/>
    <property type="match status" value="3"/>
</dbReference>
<feature type="transmembrane region" description="Helical" evidence="2">
    <location>
        <begin position="1821"/>
        <end position="1841"/>
    </location>
</feature>
<feature type="compositionally biased region" description="Pro residues" evidence="1">
    <location>
        <begin position="243"/>
        <end position="277"/>
    </location>
</feature>
<feature type="transmembrane region" description="Helical" evidence="2">
    <location>
        <begin position="1862"/>
        <end position="1882"/>
    </location>
</feature>
<feature type="compositionally biased region" description="Basic and acidic residues" evidence="1">
    <location>
        <begin position="2275"/>
        <end position="2286"/>
    </location>
</feature>
<feature type="compositionally biased region" description="Basic and acidic residues" evidence="1">
    <location>
        <begin position="2385"/>
        <end position="2395"/>
    </location>
</feature>